<evidence type="ECO:0000256" key="10">
    <source>
        <dbReference type="SAM" id="MobiDB-lite"/>
    </source>
</evidence>
<dbReference type="PROSITE" id="PS51204">
    <property type="entry name" value="HSA"/>
    <property type="match status" value="1"/>
</dbReference>
<evidence type="ECO:0000256" key="3">
    <source>
        <dbReference type="ARBA" id="ARBA00022741"/>
    </source>
</evidence>
<dbReference type="GO" id="GO:0004386">
    <property type="term" value="F:helicase activity"/>
    <property type="evidence" value="ECO:0007669"/>
    <property type="project" value="UniProtKB-KW"/>
</dbReference>
<dbReference type="InterPro" id="IPR001650">
    <property type="entry name" value="Helicase_C-like"/>
</dbReference>
<keyword evidence="3" id="KW-0547">Nucleotide-binding</keyword>
<dbReference type="Gene3D" id="3.40.50.10810">
    <property type="entry name" value="Tandem AAA-ATPase domain"/>
    <property type="match status" value="1"/>
</dbReference>
<dbReference type="Gene3D" id="1.20.120.850">
    <property type="entry name" value="SWI2/SNF2 ATPases, N-terminal domain"/>
    <property type="match status" value="1"/>
</dbReference>
<dbReference type="EMBL" id="HBEW01007281">
    <property type="protein sequence ID" value="CAD8586854.1"/>
    <property type="molecule type" value="Transcribed_RNA"/>
</dbReference>
<dbReference type="PANTHER" id="PTHR45685">
    <property type="entry name" value="HELICASE SRCAP-RELATED"/>
    <property type="match status" value="1"/>
</dbReference>
<evidence type="ECO:0000259" key="13">
    <source>
        <dbReference type="PROSITE" id="PS51204"/>
    </source>
</evidence>
<protein>
    <recommendedName>
        <fullName evidence="17">Chromatin-remodeling ATPase INO80</fullName>
    </recommendedName>
</protein>
<dbReference type="PROSITE" id="PS51194">
    <property type="entry name" value="HELICASE_CTER"/>
    <property type="match status" value="1"/>
</dbReference>
<keyword evidence="4" id="KW-0378">Hydrolase</keyword>
<evidence type="ECO:0000259" key="11">
    <source>
        <dbReference type="PROSITE" id="PS51192"/>
    </source>
</evidence>
<dbReference type="CDD" id="cd18003">
    <property type="entry name" value="DEXQc_SRCAP"/>
    <property type="match status" value="1"/>
</dbReference>
<dbReference type="SMART" id="SM00573">
    <property type="entry name" value="HSA"/>
    <property type="match status" value="1"/>
</dbReference>
<evidence type="ECO:0000313" key="16">
    <source>
        <dbReference type="EMBL" id="CAD8586859.1"/>
    </source>
</evidence>
<dbReference type="SMART" id="SM00490">
    <property type="entry name" value="HELICc"/>
    <property type="match status" value="1"/>
</dbReference>
<feature type="domain" description="Helicase C-terminal" evidence="12">
    <location>
        <begin position="818"/>
        <end position="976"/>
    </location>
</feature>
<dbReference type="GO" id="GO:0000812">
    <property type="term" value="C:Swr1 complex"/>
    <property type="evidence" value="ECO:0007669"/>
    <property type="project" value="TreeGrafter"/>
</dbReference>
<proteinExistence type="inferred from homology"/>
<dbReference type="FunFam" id="3.40.50.10810:FF:000005">
    <property type="entry name" value="Photoperiod-independent early flowering 1"/>
    <property type="match status" value="1"/>
</dbReference>
<gene>
    <name evidence="14" type="ORF">OMED0929_LOCUS6148</name>
    <name evidence="15" type="ORF">OMED0929_LOCUS6149</name>
    <name evidence="16" type="ORF">OMED0929_LOCUS6150</name>
</gene>
<dbReference type="InterPro" id="IPR014001">
    <property type="entry name" value="Helicase_ATP-bd"/>
</dbReference>
<dbReference type="Pfam" id="PF07529">
    <property type="entry name" value="HSA"/>
    <property type="match status" value="1"/>
</dbReference>
<dbReference type="InterPro" id="IPR038718">
    <property type="entry name" value="SNF2-like_sf"/>
</dbReference>
<organism evidence="16">
    <name type="scientific">Ostreococcus mediterraneus</name>
    <dbReference type="NCBI Taxonomy" id="1486918"/>
    <lineage>
        <taxon>Eukaryota</taxon>
        <taxon>Viridiplantae</taxon>
        <taxon>Chlorophyta</taxon>
        <taxon>Mamiellophyceae</taxon>
        <taxon>Mamiellales</taxon>
        <taxon>Bathycoccaceae</taxon>
        <taxon>Ostreococcus</taxon>
    </lineage>
</organism>
<comment type="similarity">
    <text evidence="2">Belongs to the SNF2/RAD54 helicase family. SWR1 subfamily.</text>
</comment>
<reference evidence="16" key="1">
    <citation type="submission" date="2021-01" db="EMBL/GenBank/DDBJ databases">
        <authorList>
            <person name="Corre E."/>
            <person name="Pelletier E."/>
            <person name="Niang G."/>
            <person name="Scheremetjew M."/>
            <person name="Finn R."/>
            <person name="Kale V."/>
            <person name="Holt S."/>
            <person name="Cochrane G."/>
            <person name="Meng A."/>
            <person name="Brown T."/>
            <person name="Cohen L."/>
        </authorList>
    </citation>
    <scope>NUCLEOTIDE SEQUENCE</scope>
    <source>
        <strain evidence="16">Clade-D-RCC2572</strain>
    </source>
</reference>
<dbReference type="FunFam" id="3.40.50.300:FF:002272">
    <property type="entry name" value="protein PHOTOPERIOD-INDEPENDENT EARLY FLOWERING 1 isoform X1"/>
    <property type="match status" value="1"/>
</dbReference>
<evidence type="ECO:0000256" key="4">
    <source>
        <dbReference type="ARBA" id="ARBA00022801"/>
    </source>
</evidence>
<name>A0A6U0FEH1_9CHLO</name>
<dbReference type="InterPro" id="IPR014012">
    <property type="entry name" value="HSA_dom"/>
</dbReference>
<dbReference type="GO" id="GO:0005524">
    <property type="term" value="F:ATP binding"/>
    <property type="evidence" value="ECO:0007669"/>
    <property type="project" value="UniProtKB-KW"/>
</dbReference>
<evidence type="ECO:0000313" key="15">
    <source>
        <dbReference type="EMBL" id="CAD8586856.1"/>
    </source>
</evidence>
<dbReference type="PANTHER" id="PTHR45685:SF1">
    <property type="entry name" value="HELICASE SRCAP"/>
    <property type="match status" value="1"/>
</dbReference>
<keyword evidence="5" id="KW-0347">Helicase</keyword>
<evidence type="ECO:0000256" key="5">
    <source>
        <dbReference type="ARBA" id="ARBA00022806"/>
    </source>
</evidence>
<evidence type="ECO:0000256" key="2">
    <source>
        <dbReference type="ARBA" id="ARBA00009220"/>
    </source>
</evidence>
<feature type="compositionally biased region" description="Polar residues" evidence="10">
    <location>
        <begin position="63"/>
        <end position="95"/>
    </location>
</feature>
<dbReference type="InterPro" id="IPR000330">
    <property type="entry name" value="SNF2_N"/>
</dbReference>
<dbReference type="GO" id="GO:0003677">
    <property type="term" value="F:DNA binding"/>
    <property type="evidence" value="ECO:0007669"/>
    <property type="project" value="UniProtKB-KW"/>
</dbReference>
<dbReference type="InterPro" id="IPR049730">
    <property type="entry name" value="SNF2/RAD54-like_C"/>
</dbReference>
<accession>A0A6U0FEH1</accession>
<dbReference type="SUPFAM" id="SSF52540">
    <property type="entry name" value="P-loop containing nucleoside triphosphate hydrolases"/>
    <property type="match status" value="2"/>
</dbReference>
<dbReference type="EMBL" id="HBEW01007283">
    <property type="protein sequence ID" value="CAD8586859.1"/>
    <property type="molecule type" value="Transcribed_RNA"/>
</dbReference>
<keyword evidence="7" id="KW-0156">Chromatin regulator</keyword>
<keyword evidence="9" id="KW-0539">Nucleus</keyword>
<keyword evidence="6" id="KW-0067">ATP-binding</keyword>
<evidence type="ECO:0000313" key="14">
    <source>
        <dbReference type="EMBL" id="CAD8586854.1"/>
    </source>
</evidence>
<evidence type="ECO:0000256" key="8">
    <source>
        <dbReference type="ARBA" id="ARBA00023125"/>
    </source>
</evidence>
<evidence type="ECO:0000259" key="12">
    <source>
        <dbReference type="PROSITE" id="PS51194"/>
    </source>
</evidence>
<dbReference type="SMART" id="SM00487">
    <property type="entry name" value="DEXDc"/>
    <property type="match status" value="1"/>
</dbReference>
<dbReference type="AlphaFoldDB" id="A0A6U0FEH1"/>
<evidence type="ECO:0008006" key="17">
    <source>
        <dbReference type="Google" id="ProtNLM"/>
    </source>
</evidence>
<dbReference type="InterPro" id="IPR027417">
    <property type="entry name" value="P-loop_NTPase"/>
</dbReference>
<dbReference type="GO" id="GO:0016887">
    <property type="term" value="F:ATP hydrolysis activity"/>
    <property type="evidence" value="ECO:0007669"/>
    <property type="project" value="TreeGrafter"/>
</dbReference>
<dbReference type="Pfam" id="PF00271">
    <property type="entry name" value="Helicase_C"/>
    <property type="match status" value="1"/>
</dbReference>
<dbReference type="CDD" id="cd18793">
    <property type="entry name" value="SF2_C_SNF"/>
    <property type="match status" value="1"/>
</dbReference>
<sequence>MATDADDEFVPGAETEDDLETFDREVEMTQFSHEEHVREVNQLEAESELPLHILLRAYGIEPTQPQQESETRRSSVQFRNLTESTHASTDCASVSTQESTKNSTFILAESLAMETRLLESCGNSQGGVTQPTKPLPCFPEPKPNKTHWFHALEEMSWLAGDFIRERKWRARTALKFATTVVKSRRNSAAIVQKRNTSENKVLQKTARNIAHAVMLFWFKVEKVQMLKHQVADAHVVKCKLDAQLDKLVEVTEAHSSRLAKRLRYCADQEDGDGSQERISHIGVENSIENSKDLGTTKGVDLTTSNSRLNRSSNEIEGMSGLLKHSLRDYQLDGVKWMKSCYSNNLNVLLADEMGLGKTIQTISLLSLLATEFGNWGPHLIVVPTSVMLNWEVEFKKWCPGLKVFTYYGTVKERQIKRHGWSKPNSFHVCITSYRIVIQDHSIFRRKNWQYLILDEAHMIKNWRSQRWQTLLNFSTKHRLLITGTPLQNELMELWALMHFLMPDLFSSHSEFKDWFASPLTAMVDGSQSINQSLVSRLHSILRPFILRRLKSEVEKTLPCKFEHVIKCQLSKRQRRLYEEYISANSTLQTLSSGNVMGVMNCLMQLRKVCNHPDLFAGRHISSSYDMCHVSWLRLDSIDSLAFQNRRLSSNELYQNSQGDDQHMRCTQCLRTIDETTTSISSTSTTTVLRHFTKERYCVCGGTFQRLSKQDCQRPRQIDRIHSSNWLLELFMTNTSSNHVSEQIQSTLADMCTAMLQFTFIIPRARTSTPATRNIIYGDLKMSQLSDKAMKVIRPIRPTIIRQTMFFPDRRLVQFDCGKLQALAVLLRKLKIEGHKVLIFTQMTKMLDILEAFLNLHGYTYCRLDGSTSTEQRQLLMQRFNSDKKIFAFILSTRSGGFGINLTGADTVVFYDSDWNPAMDQQAQDRCHRIGQTRQVHIYRLISQGTIEESILEKAIQKRELDNVAIQHGNFNTEAFAQSELVGSVRKHEECPDTALECETKSDTPGQRSAEQSMLRLNDDDLNSLLPIEKYALKYFSK</sequence>
<evidence type="ECO:0000256" key="7">
    <source>
        <dbReference type="ARBA" id="ARBA00022853"/>
    </source>
</evidence>
<dbReference type="PROSITE" id="PS51192">
    <property type="entry name" value="HELICASE_ATP_BIND_1"/>
    <property type="match status" value="1"/>
</dbReference>
<dbReference type="InterPro" id="IPR050520">
    <property type="entry name" value="INO80/SWR1_helicase"/>
</dbReference>
<feature type="domain" description="Helicase ATP-binding" evidence="11">
    <location>
        <begin position="338"/>
        <end position="503"/>
    </location>
</feature>
<comment type="subcellular location">
    <subcellularLocation>
        <location evidence="1">Nucleus</location>
    </subcellularLocation>
</comment>
<evidence type="ECO:0000256" key="1">
    <source>
        <dbReference type="ARBA" id="ARBA00004123"/>
    </source>
</evidence>
<evidence type="ECO:0000256" key="9">
    <source>
        <dbReference type="ARBA" id="ARBA00023242"/>
    </source>
</evidence>
<dbReference type="GO" id="GO:0042393">
    <property type="term" value="F:histone binding"/>
    <property type="evidence" value="ECO:0007669"/>
    <property type="project" value="TreeGrafter"/>
</dbReference>
<dbReference type="Gene3D" id="3.40.50.300">
    <property type="entry name" value="P-loop containing nucleotide triphosphate hydrolases"/>
    <property type="match status" value="1"/>
</dbReference>
<dbReference type="Pfam" id="PF00176">
    <property type="entry name" value="SNF2-rel_dom"/>
    <property type="match status" value="1"/>
</dbReference>
<dbReference type="EMBL" id="HBEW01007282">
    <property type="protein sequence ID" value="CAD8586856.1"/>
    <property type="molecule type" value="Transcribed_RNA"/>
</dbReference>
<keyword evidence="8" id="KW-0238">DNA-binding</keyword>
<dbReference type="GO" id="GO:0006338">
    <property type="term" value="P:chromatin remodeling"/>
    <property type="evidence" value="ECO:0007669"/>
    <property type="project" value="TreeGrafter"/>
</dbReference>
<evidence type="ECO:0000256" key="6">
    <source>
        <dbReference type="ARBA" id="ARBA00022840"/>
    </source>
</evidence>
<feature type="domain" description="HSA" evidence="13">
    <location>
        <begin position="135"/>
        <end position="215"/>
    </location>
</feature>
<feature type="region of interest" description="Disordered" evidence="10">
    <location>
        <begin position="62"/>
        <end position="95"/>
    </location>
</feature>